<evidence type="ECO:0000256" key="9">
    <source>
        <dbReference type="ARBA" id="ARBA00022837"/>
    </source>
</evidence>
<evidence type="ECO:0000259" key="14">
    <source>
        <dbReference type="PROSITE" id="PS51695"/>
    </source>
</evidence>
<evidence type="ECO:0000313" key="15">
    <source>
        <dbReference type="EMBL" id="KAF2800034.1"/>
    </source>
</evidence>
<evidence type="ECO:0000256" key="5">
    <source>
        <dbReference type="ARBA" id="ARBA00022670"/>
    </source>
</evidence>
<dbReference type="GO" id="GO:0046872">
    <property type="term" value="F:metal ion binding"/>
    <property type="evidence" value="ECO:0007669"/>
    <property type="project" value="UniProtKB-UniRule"/>
</dbReference>
<accession>A0A6A6XW81</accession>
<dbReference type="InterPro" id="IPR015366">
    <property type="entry name" value="S53_propep"/>
</dbReference>
<keyword evidence="9 11" id="KW-0106">Calcium</keyword>
<comment type="subcellular location">
    <subcellularLocation>
        <location evidence="3">Secreted</location>
        <location evidence="3">Extracellular space</location>
    </subcellularLocation>
</comment>
<evidence type="ECO:0000256" key="2">
    <source>
        <dbReference type="ARBA" id="ARBA00002451"/>
    </source>
</evidence>
<dbReference type="GO" id="GO:0006508">
    <property type="term" value="P:proteolysis"/>
    <property type="evidence" value="ECO:0007669"/>
    <property type="project" value="UniProtKB-KW"/>
</dbReference>
<dbReference type="SMART" id="SM00944">
    <property type="entry name" value="Pro-kuma_activ"/>
    <property type="match status" value="1"/>
</dbReference>
<sequence>MHFLLPVFATFIAVSSALPAASQQSHVVHEKRDRAPAKWTKRSRMDPSHVLPVRVGLAQRNLDRGMEFLDSVSNPSSKDYGKHWSIEEVRKTFAPSDETRESVLQWLSQHGISSVRDEGALHTLAFDLPVADAEKLLNTKYYVYEHDESGDAHVACDSYSVPEHITKHINIVTPTLHWETKPYRHGVKRDGTFESHPIHKEFEEDAFVVTAEAESPDDGPSVQDCLGKITPSCLRALYNIPEASTTPCPNNSIAIVEYNGNSYTPEDLDTFFTTYQPAAVGARPILTSVAGGALDNTNPADFNTHGESNLDLQYAMALTFPQPMTLIQIGNDPTSDGSGEPENYIQTKVVSTSWGSNENEQTPAYMDTVCNEYMKLGLQGVSVLFSTADFGVAGNKDDCMNNRFQPNFPTTCPYVTAVGATQLDDTQTDIAGTLAAGGQPEVAINSGVKSGGGFSDHFAIPDYQNDVVQAYLTNSPPPYGPDKFNAGGRAFPDIAVNGRSYTVVTGGAEGGVDGTSASTPLFASMITMINQERLAQGRGSVGFLNPVLYSRRDDYIKDVVSGNNPGCGTDGFSAAPGWDPVTGLGTPDYQKLLAVFMSIL</sequence>
<dbReference type="GO" id="GO:0004252">
    <property type="term" value="F:serine-type endopeptidase activity"/>
    <property type="evidence" value="ECO:0007669"/>
    <property type="project" value="UniProtKB-UniRule"/>
</dbReference>
<keyword evidence="10" id="KW-0865">Zymogen</keyword>
<feature type="binding site" evidence="11">
    <location>
        <position position="558"/>
    </location>
    <ligand>
        <name>Ca(2+)</name>
        <dbReference type="ChEBI" id="CHEBI:29108"/>
    </ligand>
</feature>
<evidence type="ECO:0000256" key="12">
    <source>
        <dbReference type="SAM" id="MobiDB-lite"/>
    </source>
</evidence>
<dbReference type="AlphaFoldDB" id="A0A6A6XW81"/>
<feature type="active site" description="Charge relay system" evidence="11">
    <location>
        <position position="311"/>
    </location>
</feature>
<feature type="binding site" evidence="11">
    <location>
        <position position="559"/>
    </location>
    <ligand>
        <name>Ca(2+)</name>
        <dbReference type="ChEBI" id="CHEBI:29108"/>
    </ligand>
</feature>
<dbReference type="GO" id="GO:0008240">
    <property type="term" value="F:tripeptidyl-peptidase activity"/>
    <property type="evidence" value="ECO:0007669"/>
    <property type="project" value="UniProtKB-EC"/>
</dbReference>
<evidence type="ECO:0000256" key="6">
    <source>
        <dbReference type="ARBA" id="ARBA00022723"/>
    </source>
</evidence>
<dbReference type="InterPro" id="IPR036852">
    <property type="entry name" value="Peptidase_S8/S53_dom_sf"/>
</dbReference>
<dbReference type="Gene3D" id="3.40.50.200">
    <property type="entry name" value="Peptidase S8/S53 domain"/>
    <property type="match status" value="1"/>
</dbReference>
<dbReference type="GO" id="GO:0005576">
    <property type="term" value="C:extracellular region"/>
    <property type="evidence" value="ECO:0007669"/>
    <property type="project" value="UniProtKB-SubCell"/>
</dbReference>
<gene>
    <name evidence="15" type="ORF">K505DRAFT_320764</name>
</gene>
<keyword evidence="6 11" id="KW-0479">Metal-binding</keyword>
<evidence type="ECO:0000256" key="1">
    <source>
        <dbReference type="ARBA" id="ARBA00001910"/>
    </source>
</evidence>
<feature type="signal peptide" evidence="13">
    <location>
        <begin position="1"/>
        <end position="17"/>
    </location>
</feature>
<evidence type="ECO:0000256" key="7">
    <source>
        <dbReference type="ARBA" id="ARBA00022801"/>
    </source>
</evidence>
<feature type="binding site" evidence="11">
    <location>
        <position position="577"/>
    </location>
    <ligand>
        <name>Ca(2+)</name>
        <dbReference type="ChEBI" id="CHEBI:29108"/>
    </ligand>
</feature>
<dbReference type="OrthoDB" id="409122at2759"/>
<keyword evidence="5 11" id="KW-0645">Protease</keyword>
<dbReference type="CDD" id="cd04056">
    <property type="entry name" value="Peptidases_S53"/>
    <property type="match status" value="1"/>
</dbReference>
<dbReference type="EMBL" id="MU001754">
    <property type="protein sequence ID" value="KAF2800034.1"/>
    <property type="molecule type" value="Genomic_DNA"/>
</dbReference>
<dbReference type="SUPFAM" id="SSF52743">
    <property type="entry name" value="Subtilisin-like"/>
    <property type="match status" value="1"/>
</dbReference>
<dbReference type="Pfam" id="PF00082">
    <property type="entry name" value="Peptidase_S8"/>
    <property type="match status" value="1"/>
</dbReference>
<feature type="domain" description="Peptidase S53" evidence="14">
    <location>
        <begin position="228"/>
        <end position="599"/>
    </location>
</feature>
<feature type="region of interest" description="Disordered" evidence="12">
    <location>
        <begin position="23"/>
        <end position="43"/>
    </location>
</feature>
<evidence type="ECO:0000256" key="10">
    <source>
        <dbReference type="ARBA" id="ARBA00023145"/>
    </source>
</evidence>
<dbReference type="Proteomes" id="UP000799757">
    <property type="component" value="Unassembled WGS sequence"/>
</dbReference>
<feature type="active site" description="Charge relay system" evidence="11">
    <location>
        <position position="307"/>
    </location>
</feature>
<feature type="active site" description="Charge relay system" evidence="11">
    <location>
        <position position="516"/>
    </location>
</feature>
<dbReference type="InterPro" id="IPR050819">
    <property type="entry name" value="Tripeptidyl-peptidase_I"/>
</dbReference>
<feature type="compositionally biased region" description="Basic and acidic residues" evidence="12">
    <location>
        <begin position="27"/>
        <end position="36"/>
    </location>
</feature>
<dbReference type="PROSITE" id="PS51695">
    <property type="entry name" value="SEDOLISIN"/>
    <property type="match status" value="1"/>
</dbReference>
<reference evidence="15" key="1">
    <citation type="journal article" date="2020" name="Stud. Mycol.">
        <title>101 Dothideomycetes genomes: a test case for predicting lifestyles and emergence of pathogens.</title>
        <authorList>
            <person name="Haridas S."/>
            <person name="Albert R."/>
            <person name="Binder M."/>
            <person name="Bloem J."/>
            <person name="Labutti K."/>
            <person name="Salamov A."/>
            <person name="Andreopoulos B."/>
            <person name="Baker S."/>
            <person name="Barry K."/>
            <person name="Bills G."/>
            <person name="Bluhm B."/>
            <person name="Cannon C."/>
            <person name="Castanera R."/>
            <person name="Culley D."/>
            <person name="Daum C."/>
            <person name="Ezra D."/>
            <person name="Gonzalez J."/>
            <person name="Henrissat B."/>
            <person name="Kuo A."/>
            <person name="Liang C."/>
            <person name="Lipzen A."/>
            <person name="Lutzoni F."/>
            <person name="Magnuson J."/>
            <person name="Mondo S."/>
            <person name="Nolan M."/>
            <person name="Ohm R."/>
            <person name="Pangilinan J."/>
            <person name="Park H.-J."/>
            <person name="Ramirez L."/>
            <person name="Alfaro M."/>
            <person name="Sun H."/>
            <person name="Tritt A."/>
            <person name="Yoshinaga Y."/>
            <person name="Zwiers L.-H."/>
            <person name="Turgeon B."/>
            <person name="Goodwin S."/>
            <person name="Spatafora J."/>
            <person name="Crous P."/>
            <person name="Grigoriev I."/>
        </authorList>
    </citation>
    <scope>NUCLEOTIDE SEQUENCE</scope>
    <source>
        <strain evidence="15">CBS 109.77</strain>
    </source>
</reference>
<dbReference type="SUPFAM" id="SSF54897">
    <property type="entry name" value="Protease propeptides/inhibitors"/>
    <property type="match status" value="1"/>
</dbReference>
<feature type="binding site" evidence="11">
    <location>
        <position position="579"/>
    </location>
    <ligand>
        <name>Ca(2+)</name>
        <dbReference type="ChEBI" id="CHEBI:29108"/>
    </ligand>
</feature>
<dbReference type="PANTHER" id="PTHR14218">
    <property type="entry name" value="PROTEASE S8 TRIPEPTIDYL PEPTIDASE I CLN2"/>
    <property type="match status" value="1"/>
</dbReference>
<dbReference type="EC" id="3.4.14.10" evidence="4"/>
<dbReference type="InterPro" id="IPR030400">
    <property type="entry name" value="Sedolisin_dom"/>
</dbReference>
<dbReference type="CDD" id="cd11377">
    <property type="entry name" value="Pro-peptidase_S53"/>
    <property type="match status" value="1"/>
</dbReference>
<evidence type="ECO:0000256" key="8">
    <source>
        <dbReference type="ARBA" id="ARBA00022825"/>
    </source>
</evidence>
<dbReference type="Pfam" id="PF09286">
    <property type="entry name" value="Pro-kuma_activ"/>
    <property type="match status" value="1"/>
</dbReference>
<comment type="catalytic activity">
    <reaction evidence="1">
        <text>Release of an N-terminal tripeptide from a polypeptide.</text>
        <dbReference type="EC" id="3.4.14.10"/>
    </reaction>
</comment>
<dbReference type="InterPro" id="IPR000209">
    <property type="entry name" value="Peptidase_S8/S53_dom"/>
</dbReference>
<protein>
    <recommendedName>
        <fullName evidence="4">tripeptidyl-peptidase II</fullName>
        <ecNumber evidence="4">3.4.14.10</ecNumber>
    </recommendedName>
</protein>
<evidence type="ECO:0000313" key="16">
    <source>
        <dbReference type="Proteomes" id="UP000799757"/>
    </source>
</evidence>
<evidence type="ECO:0000256" key="11">
    <source>
        <dbReference type="PROSITE-ProRule" id="PRU01032"/>
    </source>
</evidence>
<organism evidence="15 16">
    <name type="scientific">Melanomma pulvis-pyrius CBS 109.77</name>
    <dbReference type="NCBI Taxonomy" id="1314802"/>
    <lineage>
        <taxon>Eukaryota</taxon>
        <taxon>Fungi</taxon>
        <taxon>Dikarya</taxon>
        <taxon>Ascomycota</taxon>
        <taxon>Pezizomycotina</taxon>
        <taxon>Dothideomycetes</taxon>
        <taxon>Pleosporomycetidae</taxon>
        <taxon>Pleosporales</taxon>
        <taxon>Melanommataceae</taxon>
        <taxon>Melanomma</taxon>
    </lineage>
</organism>
<dbReference type="PANTHER" id="PTHR14218:SF19">
    <property type="entry name" value="SERINE PROTEASE AORO, PUTATIVE (AFU_ORTHOLOGUE AFUA_6G10250)-RELATED"/>
    <property type="match status" value="1"/>
</dbReference>
<comment type="cofactor">
    <cofactor evidence="11">
        <name>Ca(2+)</name>
        <dbReference type="ChEBI" id="CHEBI:29108"/>
    </cofactor>
    <text evidence="11">Binds 1 Ca(2+) ion per subunit.</text>
</comment>
<comment type="function">
    <text evidence="2">Secreted tripeptidyl-peptidase which degrades proteins at acidic pHs and is involved in virulence.</text>
</comment>
<keyword evidence="7 11" id="KW-0378">Hydrolase</keyword>
<evidence type="ECO:0000256" key="3">
    <source>
        <dbReference type="ARBA" id="ARBA00004239"/>
    </source>
</evidence>
<proteinExistence type="predicted"/>
<keyword evidence="8 11" id="KW-0720">Serine protease</keyword>
<keyword evidence="13" id="KW-0732">Signal</keyword>
<name>A0A6A6XW81_9PLEO</name>
<feature type="chain" id="PRO_5025366950" description="tripeptidyl-peptidase II" evidence="13">
    <location>
        <begin position="18"/>
        <end position="600"/>
    </location>
</feature>
<keyword evidence="16" id="KW-1185">Reference proteome</keyword>
<evidence type="ECO:0000256" key="13">
    <source>
        <dbReference type="SAM" id="SignalP"/>
    </source>
</evidence>
<evidence type="ECO:0000256" key="4">
    <source>
        <dbReference type="ARBA" id="ARBA00012462"/>
    </source>
</evidence>